<dbReference type="HOGENOM" id="CLU_2580454_0_0_1"/>
<accession>A0A0C3CVX0</accession>
<feature type="non-terminal residue" evidence="1">
    <location>
        <position position="81"/>
    </location>
</feature>
<proteinExistence type="predicted"/>
<dbReference type="EMBL" id="KN822202">
    <property type="protein sequence ID" value="KIM52705.1"/>
    <property type="molecule type" value="Genomic_DNA"/>
</dbReference>
<dbReference type="Proteomes" id="UP000053989">
    <property type="component" value="Unassembled WGS sequence"/>
</dbReference>
<evidence type="ECO:0000313" key="1">
    <source>
        <dbReference type="EMBL" id="KIM52705.1"/>
    </source>
</evidence>
<dbReference type="InParanoid" id="A0A0C3CVX0"/>
<dbReference type="AlphaFoldDB" id="A0A0C3CVX0"/>
<sequence>MRWNPEASHRPYEASTCHLRQLQQQRRDQRQSALCQVFTTYLLSIHRQVSTLTVWGRICSPGSVDVPRSMNAQRLLSGHML</sequence>
<keyword evidence="2" id="KW-1185">Reference proteome</keyword>
<reference evidence="2" key="2">
    <citation type="submission" date="2015-01" db="EMBL/GenBank/DDBJ databases">
        <title>Evolutionary Origins and Diversification of the Mycorrhizal Mutualists.</title>
        <authorList>
            <consortium name="DOE Joint Genome Institute"/>
            <consortium name="Mycorrhizal Genomics Consortium"/>
            <person name="Kohler A."/>
            <person name="Kuo A."/>
            <person name="Nagy L.G."/>
            <person name="Floudas D."/>
            <person name="Copeland A."/>
            <person name="Barry K.W."/>
            <person name="Cichocki N."/>
            <person name="Veneault-Fourrey C."/>
            <person name="LaButti K."/>
            <person name="Lindquist E.A."/>
            <person name="Lipzen A."/>
            <person name="Lundell T."/>
            <person name="Morin E."/>
            <person name="Murat C."/>
            <person name="Riley R."/>
            <person name="Ohm R."/>
            <person name="Sun H."/>
            <person name="Tunlid A."/>
            <person name="Henrissat B."/>
            <person name="Grigoriev I.V."/>
            <person name="Hibbett D.S."/>
            <person name="Martin F."/>
        </authorList>
    </citation>
    <scope>NUCLEOTIDE SEQUENCE [LARGE SCALE GENOMIC DNA]</scope>
    <source>
        <strain evidence="2">Foug A</strain>
    </source>
</reference>
<gene>
    <name evidence="1" type="ORF">SCLCIDRAFT_1223518</name>
</gene>
<organism evidence="1 2">
    <name type="scientific">Scleroderma citrinum Foug A</name>
    <dbReference type="NCBI Taxonomy" id="1036808"/>
    <lineage>
        <taxon>Eukaryota</taxon>
        <taxon>Fungi</taxon>
        <taxon>Dikarya</taxon>
        <taxon>Basidiomycota</taxon>
        <taxon>Agaricomycotina</taxon>
        <taxon>Agaricomycetes</taxon>
        <taxon>Agaricomycetidae</taxon>
        <taxon>Boletales</taxon>
        <taxon>Sclerodermatineae</taxon>
        <taxon>Sclerodermataceae</taxon>
        <taxon>Scleroderma</taxon>
    </lineage>
</organism>
<protein>
    <submittedName>
        <fullName evidence="1">Uncharacterized protein</fullName>
    </submittedName>
</protein>
<evidence type="ECO:0000313" key="2">
    <source>
        <dbReference type="Proteomes" id="UP000053989"/>
    </source>
</evidence>
<name>A0A0C3CVX0_9AGAM</name>
<reference evidence="1 2" key="1">
    <citation type="submission" date="2014-04" db="EMBL/GenBank/DDBJ databases">
        <authorList>
            <consortium name="DOE Joint Genome Institute"/>
            <person name="Kuo A."/>
            <person name="Kohler A."/>
            <person name="Nagy L.G."/>
            <person name="Floudas D."/>
            <person name="Copeland A."/>
            <person name="Barry K.W."/>
            <person name="Cichocki N."/>
            <person name="Veneault-Fourrey C."/>
            <person name="LaButti K."/>
            <person name="Lindquist E.A."/>
            <person name="Lipzen A."/>
            <person name="Lundell T."/>
            <person name="Morin E."/>
            <person name="Murat C."/>
            <person name="Sun H."/>
            <person name="Tunlid A."/>
            <person name="Henrissat B."/>
            <person name="Grigoriev I.V."/>
            <person name="Hibbett D.S."/>
            <person name="Martin F."/>
            <person name="Nordberg H.P."/>
            <person name="Cantor M.N."/>
            <person name="Hua S.X."/>
        </authorList>
    </citation>
    <scope>NUCLEOTIDE SEQUENCE [LARGE SCALE GENOMIC DNA]</scope>
    <source>
        <strain evidence="1 2">Foug A</strain>
    </source>
</reference>